<dbReference type="Proteomes" id="UP001174909">
    <property type="component" value="Unassembled WGS sequence"/>
</dbReference>
<dbReference type="Pfam" id="PF13469">
    <property type="entry name" value="Sulfotransfer_3"/>
    <property type="match status" value="1"/>
</dbReference>
<accession>A0AA35QW42</accession>
<feature type="chain" id="PRO_5041299144" description="Sulfotransferase" evidence="1">
    <location>
        <begin position="21"/>
        <end position="269"/>
    </location>
</feature>
<feature type="signal peptide" evidence="1">
    <location>
        <begin position="1"/>
        <end position="20"/>
    </location>
</feature>
<keyword evidence="1" id="KW-0732">Signal</keyword>
<dbReference type="AlphaFoldDB" id="A0AA35QW42"/>
<reference evidence="2" key="1">
    <citation type="submission" date="2023-03" db="EMBL/GenBank/DDBJ databases">
        <authorList>
            <person name="Steffen K."/>
            <person name="Cardenas P."/>
        </authorList>
    </citation>
    <scope>NUCLEOTIDE SEQUENCE</scope>
</reference>
<proteinExistence type="predicted"/>
<organism evidence="2 3">
    <name type="scientific">Geodia barretti</name>
    <name type="common">Barrett's horny sponge</name>
    <dbReference type="NCBI Taxonomy" id="519541"/>
    <lineage>
        <taxon>Eukaryota</taxon>
        <taxon>Metazoa</taxon>
        <taxon>Porifera</taxon>
        <taxon>Demospongiae</taxon>
        <taxon>Heteroscleromorpha</taxon>
        <taxon>Tetractinellida</taxon>
        <taxon>Astrophorina</taxon>
        <taxon>Geodiidae</taxon>
        <taxon>Geodia</taxon>
    </lineage>
</organism>
<evidence type="ECO:0008006" key="4">
    <source>
        <dbReference type="Google" id="ProtNLM"/>
    </source>
</evidence>
<comment type="caution">
    <text evidence="2">The sequence shown here is derived from an EMBL/GenBank/DDBJ whole genome shotgun (WGS) entry which is preliminary data.</text>
</comment>
<dbReference type="SUPFAM" id="SSF52540">
    <property type="entry name" value="P-loop containing nucleoside triphosphate hydrolases"/>
    <property type="match status" value="1"/>
</dbReference>
<evidence type="ECO:0000313" key="2">
    <source>
        <dbReference type="EMBL" id="CAI7993661.1"/>
    </source>
</evidence>
<evidence type="ECO:0000313" key="3">
    <source>
        <dbReference type="Proteomes" id="UP001174909"/>
    </source>
</evidence>
<dbReference type="InterPro" id="IPR027417">
    <property type="entry name" value="P-loop_NTPase"/>
</dbReference>
<name>A0AA35QW42_GEOBA</name>
<dbReference type="Gene3D" id="3.40.50.300">
    <property type="entry name" value="P-loop containing nucleotide triphosphate hydrolases"/>
    <property type="match status" value="1"/>
</dbReference>
<protein>
    <recommendedName>
        <fullName evidence="4">Sulfotransferase</fullName>
    </recommendedName>
</protein>
<keyword evidence="3" id="KW-1185">Reference proteome</keyword>
<gene>
    <name evidence="2" type="ORF">GBAR_LOCUS1293</name>
</gene>
<evidence type="ECO:0000256" key="1">
    <source>
        <dbReference type="SAM" id="SignalP"/>
    </source>
</evidence>
<sequence length="269" mass="31350">MSQWFWWVKLRFWLLGKLKALLQRIPCARESFLILSAGRSGSTLLMQYLRCHPEITCSLTEPLNGKTLRLHGLPGSNVSPATLINYLMAQLLSWRRRAGCKIFCQQLEFYRISFSDLSTALRDPPVIVLFREDALATYVSLQLAFKTDVWFSQDEKRECTTIEVDPEDYRGHAEWQRERWRNTLSAFVGRANKRVHFISYEELITDKEKTLEGVFSFLGLPPCKTVAFSKRQNPFGLRETISNYEDIGEKLNSFSCNVLTKEWMKRCIE</sequence>
<dbReference type="EMBL" id="CASHTH010000193">
    <property type="protein sequence ID" value="CAI7993661.1"/>
    <property type="molecule type" value="Genomic_DNA"/>
</dbReference>